<dbReference type="PANTHER" id="PTHR11178:SF25">
    <property type="entry name" value="NIFU-LIKE PROTEIN 3, CHLOROPLASTIC"/>
    <property type="match status" value="1"/>
</dbReference>
<evidence type="ECO:0000256" key="1">
    <source>
        <dbReference type="ARBA" id="ARBA00006420"/>
    </source>
</evidence>
<organism evidence="3">
    <name type="scientific">uncultured Desulfobacterium sp</name>
    <dbReference type="NCBI Taxonomy" id="201089"/>
    <lineage>
        <taxon>Bacteria</taxon>
        <taxon>Pseudomonadati</taxon>
        <taxon>Thermodesulfobacteriota</taxon>
        <taxon>Desulfobacteria</taxon>
        <taxon>Desulfobacterales</taxon>
        <taxon>Desulfobacteriaceae</taxon>
        <taxon>Desulfobacterium</taxon>
        <taxon>environmental samples</taxon>
    </lineage>
</organism>
<dbReference type="InterPro" id="IPR034904">
    <property type="entry name" value="FSCA_dom_sf"/>
</dbReference>
<dbReference type="Gene3D" id="3.30.300.130">
    <property type="entry name" value="Fe-S cluster assembly (FSCA)"/>
    <property type="match status" value="1"/>
</dbReference>
<sequence>MVRLANINRMDKAMTLKEKVEEALQKVRPSLQADGGDVLLVDVDDSGVVKVRLMGACGGCPMSQMTLKMGIEKIIKQNVPEIKTVESV</sequence>
<dbReference type="GO" id="GO:0005506">
    <property type="term" value="F:iron ion binding"/>
    <property type="evidence" value="ECO:0007669"/>
    <property type="project" value="InterPro"/>
</dbReference>
<dbReference type="SUPFAM" id="SSF117916">
    <property type="entry name" value="Fe-S cluster assembly (FSCA) domain-like"/>
    <property type="match status" value="1"/>
</dbReference>
<dbReference type="AlphaFoldDB" id="A0A445N1H2"/>
<dbReference type="GO" id="GO:0005198">
    <property type="term" value="F:structural molecule activity"/>
    <property type="evidence" value="ECO:0007669"/>
    <property type="project" value="UniProtKB-ARBA"/>
</dbReference>
<dbReference type="FunFam" id="3.30.300.130:FF:000003">
    <property type="entry name" value="NifU-like protein 3, chloroplastic"/>
    <property type="match status" value="1"/>
</dbReference>
<dbReference type="EMBL" id="OJIN01000208">
    <property type="protein sequence ID" value="SPD75553.1"/>
    <property type="molecule type" value="Genomic_DNA"/>
</dbReference>
<dbReference type="Pfam" id="PF01106">
    <property type="entry name" value="NifU"/>
    <property type="match status" value="1"/>
</dbReference>
<proteinExistence type="inferred from homology"/>
<protein>
    <submittedName>
        <fullName evidence="3">NifU-like protein</fullName>
    </submittedName>
</protein>
<accession>A0A445N1H2</accession>
<name>A0A445N1H2_9BACT</name>
<feature type="domain" description="NIF system FeS cluster assembly NifU C-terminal" evidence="2">
    <location>
        <begin position="20"/>
        <end position="86"/>
    </location>
</feature>
<evidence type="ECO:0000313" key="3">
    <source>
        <dbReference type="EMBL" id="SPD75553.1"/>
    </source>
</evidence>
<dbReference type="PANTHER" id="PTHR11178">
    <property type="entry name" value="IRON-SULFUR CLUSTER SCAFFOLD PROTEIN NFU-RELATED"/>
    <property type="match status" value="1"/>
</dbReference>
<dbReference type="InterPro" id="IPR001075">
    <property type="entry name" value="NIF_FeS_clus_asmbl_NifU_C"/>
</dbReference>
<dbReference type="GO" id="GO:0016226">
    <property type="term" value="P:iron-sulfur cluster assembly"/>
    <property type="evidence" value="ECO:0007669"/>
    <property type="project" value="InterPro"/>
</dbReference>
<comment type="similarity">
    <text evidence="1">Belongs to the NifU family.</text>
</comment>
<reference evidence="3" key="1">
    <citation type="submission" date="2018-01" db="EMBL/GenBank/DDBJ databases">
        <authorList>
            <person name="Regsiter A."/>
            <person name="William W."/>
        </authorList>
    </citation>
    <scope>NUCLEOTIDE SEQUENCE</scope>
    <source>
        <strain evidence="3">TRIP AH-1</strain>
    </source>
</reference>
<evidence type="ECO:0000259" key="2">
    <source>
        <dbReference type="Pfam" id="PF01106"/>
    </source>
</evidence>
<dbReference type="GO" id="GO:0051536">
    <property type="term" value="F:iron-sulfur cluster binding"/>
    <property type="evidence" value="ECO:0007669"/>
    <property type="project" value="InterPro"/>
</dbReference>
<gene>
    <name evidence="3" type="ORF">PITCH_A640096</name>
</gene>